<keyword evidence="2" id="KW-1185">Reference proteome</keyword>
<dbReference type="EMBL" id="ML978069">
    <property type="protein sequence ID" value="KAF2016008.1"/>
    <property type="molecule type" value="Genomic_DNA"/>
</dbReference>
<evidence type="ECO:0000313" key="2">
    <source>
        <dbReference type="Proteomes" id="UP000799778"/>
    </source>
</evidence>
<dbReference type="GeneID" id="54279100"/>
<sequence length="158" mass="17319">MEALFSGGTADASNVRYGCAAFALRPSRHEFCTSDRVVACVTARIRPRCAEVKCEPGRYAVSNIPSLHSLHFDCGEDHDEAASVAQNSQSRPSFVPGATFVKFTYYSNQVQQNPELSNYSAIFHPPPRVPTLSFLINKSTNQMPTSLRSANFVICVAL</sequence>
<name>A0A6A5XRT9_9PLEO</name>
<dbReference type="AlphaFoldDB" id="A0A6A5XRT9"/>
<organism evidence="1 2">
    <name type="scientific">Aaosphaeria arxii CBS 175.79</name>
    <dbReference type="NCBI Taxonomy" id="1450172"/>
    <lineage>
        <taxon>Eukaryota</taxon>
        <taxon>Fungi</taxon>
        <taxon>Dikarya</taxon>
        <taxon>Ascomycota</taxon>
        <taxon>Pezizomycotina</taxon>
        <taxon>Dothideomycetes</taxon>
        <taxon>Pleosporomycetidae</taxon>
        <taxon>Pleosporales</taxon>
        <taxon>Pleosporales incertae sedis</taxon>
        <taxon>Aaosphaeria</taxon>
    </lineage>
</organism>
<protein>
    <submittedName>
        <fullName evidence="1">Uncharacterized protein</fullName>
    </submittedName>
</protein>
<dbReference type="Proteomes" id="UP000799778">
    <property type="component" value="Unassembled WGS sequence"/>
</dbReference>
<gene>
    <name evidence="1" type="ORF">BU24DRAFT_190038</name>
</gene>
<evidence type="ECO:0000313" key="1">
    <source>
        <dbReference type="EMBL" id="KAF2016008.1"/>
    </source>
</evidence>
<reference evidence="1" key="1">
    <citation type="journal article" date="2020" name="Stud. Mycol.">
        <title>101 Dothideomycetes genomes: a test case for predicting lifestyles and emergence of pathogens.</title>
        <authorList>
            <person name="Haridas S."/>
            <person name="Albert R."/>
            <person name="Binder M."/>
            <person name="Bloem J."/>
            <person name="Labutti K."/>
            <person name="Salamov A."/>
            <person name="Andreopoulos B."/>
            <person name="Baker S."/>
            <person name="Barry K."/>
            <person name="Bills G."/>
            <person name="Bluhm B."/>
            <person name="Cannon C."/>
            <person name="Castanera R."/>
            <person name="Culley D."/>
            <person name="Daum C."/>
            <person name="Ezra D."/>
            <person name="Gonzalez J."/>
            <person name="Henrissat B."/>
            <person name="Kuo A."/>
            <person name="Liang C."/>
            <person name="Lipzen A."/>
            <person name="Lutzoni F."/>
            <person name="Magnuson J."/>
            <person name="Mondo S."/>
            <person name="Nolan M."/>
            <person name="Ohm R."/>
            <person name="Pangilinan J."/>
            <person name="Park H.-J."/>
            <person name="Ramirez L."/>
            <person name="Alfaro M."/>
            <person name="Sun H."/>
            <person name="Tritt A."/>
            <person name="Yoshinaga Y."/>
            <person name="Zwiers L.-H."/>
            <person name="Turgeon B."/>
            <person name="Goodwin S."/>
            <person name="Spatafora J."/>
            <person name="Crous P."/>
            <person name="Grigoriev I."/>
        </authorList>
    </citation>
    <scope>NUCLEOTIDE SEQUENCE</scope>
    <source>
        <strain evidence="1">CBS 175.79</strain>
    </source>
</reference>
<accession>A0A6A5XRT9</accession>
<proteinExistence type="predicted"/>
<dbReference type="RefSeq" id="XP_033384347.1">
    <property type="nucleotide sequence ID" value="XM_033521703.1"/>
</dbReference>